<keyword evidence="5" id="KW-1185">Reference proteome</keyword>
<keyword evidence="1 3" id="KW-0853">WD repeat</keyword>
<dbReference type="OrthoDB" id="10248252at2759"/>
<dbReference type="PROSITE" id="PS50082">
    <property type="entry name" value="WD_REPEATS_2"/>
    <property type="match status" value="1"/>
</dbReference>
<dbReference type="InterPro" id="IPR036322">
    <property type="entry name" value="WD40_repeat_dom_sf"/>
</dbReference>
<dbReference type="SMART" id="SM00320">
    <property type="entry name" value="WD40"/>
    <property type="match status" value="2"/>
</dbReference>
<dbReference type="PROSITE" id="PS00678">
    <property type="entry name" value="WD_REPEATS_1"/>
    <property type="match status" value="1"/>
</dbReference>
<sequence length="334" mass="36262">MTALSVCGMWMTYSTMLSLKMVNSMVAMTGLSGKGSRAGASIAQTIGTSVERNTHSMLPAMMGMSLVVLLQPQENAHYCKEEFAPGHSTGAITWGRGPTSSTIFASSESANTDSGVHIAWDIAKPGRQIQKFIASKKESGDAMTINPSGKTLALFTTDSNAMHRVRLYDVGRKNCQTPIETIELEPFEETCNESCEVTRAIYSTDGIYLAVARSDDSCHLYDSRYLTRPVHQFKHKGESKASVAADTYGITEVQFVDSLLGSRTCLVTGGTDGCVRLWDLFKPDDDPTNGKIIAQSDYNVGTFAIGHPADGVQDLLLWVIPLFVVLGPLLMLPW</sequence>
<evidence type="ECO:0000256" key="3">
    <source>
        <dbReference type="PROSITE-ProRule" id="PRU00221"/>
    </source>
</evidence>
<dbReference type="InterPro" id="IPR001680">
    <property type="entry name" value="WD40_rpt"/>
</dbReference>
<dbReference type="AlphaFoldDB" id="A0A5C3NKA8"/>
<dbReference type="STRING" id="5364.A0A5C3NKA8"/>
<gene>
    <name evidence="4" type="ORF">OE88DRAFT_123672</name>
</gene>
<organism evidence="4 5">
    <name type="scientific">Heliocybe sulcata</name>
    <dbReference type="NCBI Taxonomy" id="5364"/>
    <lineage>
        <taxon>Eukaryota</taxon>
        <taxon>Fungi</taxon>
        <taxon>Dikarya</taxon>
        <taxon>Basidiomycota</taxon>
        <taxon>Agaricomycotina</taxon>
        <taxon>Agaricomycetes</taxon>
        <taxon>Gloeophyllales</taxon>
        <taxon>Gloeophyllaceae</taxon>
        <taxon>Heliocybe</taxon>
    </lineage>
</organism>
<proteinExistence type="predicted"/>
<accession>A0A5C3NKA8</accession>
<feature type="repeat" description="WD" evidence="3">
    <location>
        <begin position="266"/>
        <end position="280"/>
    </location>
</feature>
<evidence type="ECO:0000313" key="5">
    <source>
        <dbReference type="Proteomes" id="UP000305948"/>
    </source>
</evidence>
<reference evidence="4 5" key="1">
    <citation type="journal article" date="2019" name="Nat. Ecol. Evol.">
        <title>Megaphylogeny resolves global patterns of mushroom evolution.</title>
        <authorList>
            <person name="Varga T."/>
            <person name="Krizsan K."/>
            <person name="Foldi C."/>
            <person name="Dima B."/>
            <person name="Sanchez-Garcia M."/>
            <person name="Sanchez-Ramirez S."/>
            <person name="Szollosi G.J."/>
            <person name="Szarkandi J.G."/>
            <person name="Papp V."/>
            <person name="Albert L."/>
            <person name="Andreopoulos W."/>
            <person name="Angelini C."/>
            <person name="Antonin V."/>
            <person name="Barry K.W."/>
            <person name="Bougher N.L."/>
            <person name="Buchanan P."/>
            <person name="Buyck B."/>
            <person name="Bense V."/>
            <person name="Catcheside P."/>
            <person name="Chovatia M."/>
            <person name="Cooper J."/>
            <person name="Damon W."/>
            <person name="Desjardin D."/>
            <person name="Finy P."/>
            <person name="Geml J."/>
            <person name="Haridas S."/>
            <person name="Hughes K."/>
            <person name="Justo A."/>
            <person name="Karasinski D."/>
            <person name="Kautmanova I."/>
            <person name="Kiss B."/>
            <person name="Kocsube S."/>
            <person name="Kotiranta H."/>
            <person name="LaButti K.M."/>
            <person name="Lechner B.E."/>
            <person name="Liimatainen K."/>
            <person name="Lipzen A."/>
            <person name="Lukacs Z."/>
            <person name="Mihaltcheva S."/>
            <person name="Morgado L.N."/>
            <person name="Niskanen T."/>
            <person name="Noordeloos M.E."/>
            <person name="Ohm R.A."/>
            <person name="Ortiz-Santana B."/>
            <person name="Ovrebo C."/>
            <person name="Racz N."/>
            <person name="Riley R."/>
            <person name="Savchenko A."/>
            <person name="Shiryaev A."/>
            <person name="Soop K."/>
            <person name="Spirin V."/>
            <person name="Szebenyi C."/>
            <person name="Tomsovsky M."/>
            <person name="Tulloss R.E."/>
            <person name="Uehling J."/>
            <person name="Grigoriev I.V."/>
            <person name="Vagvolgyi C."/>
            <person name="Papp T."/>
            <person name="Martin F.M."/>
            <person name="Miettinen O."/>
            <person name="Hibbett D.S."/>
            <person name="Nagy L.G."/>
        </authorList>
    </citation>
    <scope>NUCLEOTIDE SEQUENCE [LARGE SCALE GENOMIC DNA]</scope>
    <source>
        <strain evidence="4 5">OMC1185</strain>
    </source>
</reference>
<evidence type="ECO:0008006" key="6">
    <source>
        <dbReference type="Google" id="ProtNLM"/>
    </source>
</evidence>
<evidence type="ECO:0000313" key="4">
    <source>
        <dbReference type="EMBL" id="TFK57337.1"/>
    </source>
</evidence>
<evidence type="ECO:0000256" key="1">
    <source>
        <dbReference type="ARBA" id="ARBA00022574"/>
    </source>
</evidence>
<dbReference type="InterPro" id="IPR015943">
    <property type="entry name" value="WD40/YVTN_repeat-like_dom_sf"/>
</dbReference>
<protein>
    <recommendedName>
        <fullName evidence="6">WD40 repeat-like protein</fullName>
    </recommendedName>
</protein>
<dbReference type="SUPFAM" id="SSF50978">
    <property type="entry name" value="WD40 repeat-like"/>
    <property type="match status" value="1"/>
</dbReference>
<evidence type="ECO:0000256" key="2">
    <source>
        <dbReference type="ARBA" id="ARBA00022737"/>
    </source>
</evidence>
<name>A0A5C3NKA8_9AGAM</name>
<dbReference type="Proteomes" id="UP000305948">
    <property type="component" value="Unassembled WGS sequence"/>
</dbReference>
<dbReference type="Gene3D" id="2.130.10.10">
    <property type="entry name" value="YVTN repeat-like/Quinoprotein amine dehydrogenase"/>
    <property type="match status" value="1"/>
</dbReference>
<dbReference type="EMBL" id="ML213503">
    <property type="protein sequence ID" value="TFK57337.1"/>
    <property type="molecule type" value="Genomic_DNA"/>
</dbReference>
<dbReference type="InterPro" id="IPR019775">
    <property type="entry name" value="WD40_repeat_CS"/>
</dbReference>
<keyword evidence="2" id="KW-0677">Repeat</keyword>